<dbReference type="Pfam" id="PF22741">
    <property type="entry name" value="PTP-NADK"/>
    <property type="match status" value="1"/>
</dbReference>
<evidence type="ECO:0000313" key="2">
    <source>
        <dbReference type="EMBL" id="SVB05232.1"/>
    </source>
</evidence>
<evidence type="ECO:0000259" key="1">
    <source>
        <dbReference type="Pfam" id="PF22741"/>
    </source>
</evidence>
<protein>
    <recommendedName>
        <fullName evidence="1">DSP-PTPase phosphatase fused to NAD+ Kinase domain-containing protein</fullName>
    </recommendedName>
</protein>
<proteinExistence type="predicted"/>
<reference evidence="2" key="1">
    <citation type="submission" date="2018-05" db="EMBL/GenBank/DDBJ databases">
        <authorList>
            <person name="Lanie J.A."/>
            <person name="Ng W.-L."/>
            <person name="Kazmierczak K.M."/>
            <person name="Andrzejewski T.M."/>
            <person name="Davidsen T.M."/>
            <person name="Wayne K.J."/>
            <person name="Tettelin H."/>
            <person name="Glass J.I."/>
            <person name="Rusch D."/>
            <person name="Podicherti R."/>
            <person name="Tsui H.-C.T."/>
            <person name="Winkler M.E."/>
        </authorList>
    </citation>
    <scope>NUCLEOTIDE SEQUENCE</scope>
</reference>
<gene>
    <name evidence="2" type="ORF">METZ01_LOCUS158086</name>
</gene>
<dbReference type="EMBL" id="UINC01026914">
    <property type="protein sequence ID" value="SVB05232.1"/>
    <property type="molecule type" value="Genomic_DNA"/>
</dbReference>
<accession>A0A382AVZ1</accession>
<organism evidence="2">
    <name type="scientific">marine metagenome</name>
    <dbReference type="NCBI Taxonomy" id="408172"/>
    <lineage>
        <taxon>unclassified sequences</taxon>
        <taxon>metagenomes</taxon>
        <taxon>ecological metagenomes</taxon>
    </lineage>
</organism>
<name>A0A382AVZ1_9ZZZZ</name>
<dbReference type="SUPFAM" id="SSF52799">
    <property type="entry name" value="(Phosphotyrosine protein) phosphatases II"/>
    <property type="match status" value="1"/>
</dbReference>
<dbReference type="Gene3D" id="3.90.190.10">
    <property type="entry name" value="Protein tyrosine phosphatase superfamily"/>
    <property type="match status" value="1"/>
</dbReference>
<dbReference type="InterPro" id="IPR029021">
    <property type="entry name" value="Prot-tyrosine_phosphatase-like"/>
</dbReference>
<dbReference type="InterPro" id="IPR055214">
    <property type="entry name" value="PTP-NADK"/>
</dbReference>
<sequence length="180" mass="20485">MMEAIMLRWILVHLLFFMPLPLLAAQSDTNLADVRAYLRISERLGTAGQITDSQVLAVKQAGYDVVVNLGPAREERNLLEGYLVTQQGMTYVHIPVSWEEPSQRDLQLFMDVMKANQDRSVFVHCFANMRASAFVYLYRTLKLGESDEVARADMAKIWDPASQTQWQTFIQEAQQAAGKQ</sequence>
<dbReference type="AlphaFoldDB" id="A0A382AVZ1"/>
<dbReference type="CDD" id="cd14503">
    <property type="entry name" value="PTP-bact"/>
    <property type="match status" value="1"/>
</dbReference>
<feature type="domain" description="DSP-PTPase phosphatase fused to NAD+ Kinase" evidence="1">
    <location>
        <begin position="46"/>
        <end position="158"/>
    </location>
</feature>